<keyword evidence="1" id="KW-0805">Transcription regulation</keyword>
<dbReference type="PROSITE" id="PS51077">
    <property type="entry name" value="HTH_ICLR"/>
    <property type="match status" value="2"/>
</dbReference>
<keyword evidence="2" id="KW-0238">DNA-binding</keyword>
<dbReference type="InterPro" id="IPR005471">
    <property type="entry name" value="Tscrpt_reg_IclR_N"/>
</dbReference>
<keyword evidence="3" id="KW-0804">Transcription</keyword>
<dbReference type="RefSeq" id="WP_137250343.1">
    <property type="nucleotide sequence ID" value="NZ_SZQA01000034.1"/>
</dbReference>
<sequence>MTEAVVGPLERGLVVLRAMADGGPCRPSELTRATGLARSTVDRVLATLVAMGLARPAGPDRSVRLTPRVLAVGNTYLSGSGVPDALGPEAARLAEDLDESVSLAVADGTAVRFVTQLPRRRSRSLTFRVGDLVPAERCAAGALLAAEWTEAGWARWRAARPETVVAADPAGEPEFRDRAKAALDAGWARDDQLIEPGLIAVAVPVRSRGRVVCAVSVVSHRSRHTVESLAALALPRLDTARMERLLAARAPAPPTPIEIPDDTPVQSLARGLAVLTALGGTLSEVAEATGLARATARRALLTLVELGYAVKAGNRFVALPKVLELGYARLSALTLGELATPHLTALAEAVGESASVAVLDGTDIRYVARAPAYKIMSVDITVGTRFPAYATSMGRVLLADDADLGRPVALTPRTVTDPERLRALIRRARADGYAIVEDELEEGLRALAVPIHDRDGKVVAAVNVATTGQVRPGLLAHLQATAHAVETDLALVTARTPARPA</sequence>
<feature type="domain" description="IclR-ED" evidence="5">
    <location>
        <begin position="321"/>
        <end position="491"/>
    </location>
</feature>
<dbReference type="SUPFAM" id="SSF55781">
    <property type="entry name" value="GAF domain-like"/>
    <property type="match status" value="2"/>
</dbReference>
<gene>
    <name evidence="6" type="ORF">FDA94_29560</name>
</gene>
<dbReference type="PANTHER" id="PTHR30136">
    <property type="entry name" value="HELIX-TURN-HELIX TRANSCRIPTIONAL REGULATOR, ICLR FAMILY"/>
    <property type="match status" value="1"/>
</dbReference>
<accession>A0A4U3M6E8</accession>
<dbReference type="InterPro" id="IPR050707">
    <property type="entry name" value="HTH_MetabolicPath_Reg"/>
</dbReference>
<dbReference type="EMBL" id="SZQA01000034">
    <property type="protein sequence ID" value="TKK84488.1"/>
    <property type="molecule type" value="Genomic_DNA"/>
</dbReference>
<evidence type="ECO:0000256" key="1">
    <source>
        <dbReference type="ARBA" id="ARBA00023015"/>
    </source>
</evidence>
<dbReference type="Gene3D" id="1.10.10.10">
    <property type="entry name" value="Winged helix-like DNA-binding domain superfamily/Winged helix DNA-binding domain"/>
    <property type="match status" value="2"/>
</dbReference>
<dbReference type="PANTHER" id="PTHR30136:SF34">
    <property type="entry name" value="TRANSCRIPTIONAL REGULATOR"/>
    <property type="match status" value="1"/>
</dbReference>
<dbReference type="SUPFAM" id="SSF46785">
    <property type="entry name" value="Winged helix' DNA-binding domain"/>
    <property type="match status" value="2"/>
</dbReference>
<proteinExistence type="predicted"/>
<keyword evidence="7" id="KW-1185">Reference proteome</keyword>
<dbReference type="Pfam" id="PF01614">
    <property type="entry name" value="IclR_C"/>
    <property type="match status" value="2"/>
</dbReference>
<dbReference type="GO" id="GO:0045892">
    <property type="term" value="P:negative regulation of DNA-templated transcription"/>
    <property type="evidence" value="ECO:0007669"/>
    <property type="project" value="TreeGrafter"/>
</dbReference>
<organism evidence="6 7">
    <name type="scientific">Herbidospora galbida</name>
    <dbReference type="NCBI Taxonomy" id="2575442"/>
    <lineage>
        <taxon>Bacteria</taxon>
        <taxon>Bacillati</taxon>
        <taxon>Actinomycetota</taxon>
        <taxon>Actinomycetes</taxon>
        <taxon>Streptosporangiales</taxon>
        <taxon>Streptosporangiaceae</taxon>
        <taxon>Herbidospora</taxon>
    </lineage>
</organism>
<evidence type="ECO:0000313" key="7">
    <source>
        <dbReference type="Proteomes" id="UP000308705"/>
    </source>
</evidence>
<evidence type="ECO:0000256" key="3">
    <source>
        <dbReference type="ARBA" id="ARBA00023163"/>
    </source>
</evidence>
<evidence type="ECO:0000259" key="4">
    <source>
        <dbReference type="PROSITE" id="PS51077"/>
    </source>
</evidence>
<dbReference type="InterPro" id="IPR029016">
    <property type="entry name" value="GAF-like_dom_sf"/>
</dbReference>
<dbReference type="InterPro" id="IPR036390">
    <property type="entry name" value="WH_DNA-bd_sf"/>
</dbReference>
<evidence type="ECO:0000313" key="6">
    <source>
        <dbReference type="EMBL" id="TKK84488.1"/>
    </source>
</evidence>
<dbReference type="InterPro" id="IPR036388">
    <property type="entry name" value="WH-like_DNA-bd_sf"/>
</dbReference>
<feature type="domain" description="HTH iclR-type" evidence="4">
    <location>
        <begin position="265"/>
        <end position="327"/>
    </location>
</feature>
<reference evidence="6 7" key="1">
    <citation type="submission" date="2019-04" db="EMBL/GenBank/DDBJ databases">
        <title>Herbidospora sp. NEAU-GS14.nov., a novel actinomycete isolated from soil.</title>
        <authorList>
            <person name="Han L."/>
        </authorList>
    </citation>
    <scope>NUCLEOTIDE SEQUENCE [LARGE SCALE GENOMIC DNA]</scope>
    <source>
        <strain evidence="6 7">NEAU-GS14</strain>
    </source>
</reference>
<dbReference type="OrthoDB" id="9807558at2"/>
<dbReference type="PROSITE" id="PS51078">
    <property type="entry name" value="ICLR_ED"/>
    <property type="match status" value="2"/>
</dbReference>
<evidence type="ECO:0000256" key="2">
    <source>
        <dbReference type="ARBA" id="ARBA00023125"/>
    </source>
</evidence>
<dbReference type="GO" id="GO:0003677">
    <property type="term" value="F:DNA binding"/>
    <property type="evidence" value="ECO:0007669"/>
    <property type="project" value="UniProtKB-KW"/>
</dbReference>
<name>A0A4U3M6E8_9ACTN</name>
<feature type="domain" description="HTH iclR-type" evidence="4">
    <location>
        <begin position="6"/>
        <end position="67"/>
    </location>
</feature>
<dbReference type="GO" id="GO:0003700">
    <property type="term" value="F:DNA-binding transcription factor activity"/>
    <property type="evidence" value="ECO:0007669"/>
    <property type="project" value="TreeGrafter"/>
</dbReference>
<protein>
    <submittedName>
        <fullName evidence="6">ArsR family transcriptional regulator</fullName>
    </submittedName>
</protein>
<feature type="domain" description="IclR-ED" evidence="5">
    <location>
        <begin position="68"/>
        <end position="250"/>
    </location>
</feature>
<dbReference type="Pfam" id="PF09339">
    <property type="entry name" value="HTH_IclR"/>
    <property type="match status" value="2"/>
</dbReference>
<comment type="caution">
    <text evidence="6">The sequence shown here is derived from an EMBL/GenBank/DDBJ whole genome shotgun (WGS) entry which is preliminary data.</text>
</comment>
<evidence type="ECO:0000259" key="5">
    <source>
        <dbReference type="PROSITE" id="PS51078"/>
    </source>
</evidence>
<dbReference type="Gene3D" id="3.30.450.40">
    <property type="match status" value="2"/>
</dbReference>
<dbReference type="Proteomes" id="UP000308705">
    <property type="component" value="Unassembled WGS sequence"/>
</dbReference>
<dbReference type="InterPro" id="IPR014757">
    <property type="entry name" value="Tscrpt_reg_IclR_C"/>
</dbReference>
<dbReference type="AlphaFoldDB" id="A0A4U3M6E8"/>
<dbReference type="SMART" id="SM00346">
    <property type="entry name" value="HTH_ICLR"/>
    <property type="match status" value="2"/>
</dbReference>